<organism evidence="2 3">
    <name type="scientific">Zizania palustris</name>
    <name type="common">Northern wild rice</name>
    <dbReference type="NCBI Taxonomy" id="103762"/>
    <lineage>
        <taxon>Eukaryota</taxon>
        <taxon>Viridiplantae</taxon>
        <taxon>Streptophyta</taxon>
        <taxon>Embryophyta</taxon>
        <taxon>Tracheophyta</taxon>
        <taxon>Spermatophyta</taxon>
        <taxon>Magnoliopsida</taxon>
        <taxon>Liliopsida</taxon>
        <taxon>Poales</taxon>
        <taxon>Poaceae</taxon>
        <taxon>BOP clade</taxon>
        <taxon>Oryzoideae</taxon>
        <taxon>Oryzeae</taxon>
        <taxon>Zizaniinae</taxon>
        <taxon>Zizania</taxon>
    </lineage>
</organism>
<gene>
    <name evidence="2" type="ORF">GUJ93_ZPchr0004g39011</name>
</gene>
<dbReference type="EMBL" id="JAAALK010000285">
    <property type="protein sequence ID" value="KAG8065450.1"/>
    <property type="molecule type" value="Genomic_DNA"/>
</dbReference>
<feature type="region of interest" description="Disordered" evidence="1">
    <location>
        <begin position="76"/>
        <end position="130"/>
    </location>
</feature>
<dbReference type="Proteomes" id="UP000729402">
    <property type="component" value="Unassembled WGS sequence"/>
</dbReference>
<protein>
    <recommendedName>
        <fullName evidence="4">Reverse transcriptase Ty1/copia-type domain-containing protein</fullName>
    </recommendedName>
</protein>
<reference evidence="2" key="1">
    <citation type="journal article" date="2021" name="bioRxiv">
        <title>Whole Genome Assembly and Annotation of Northern Wild Rice, Zizania palustris L., Supports a Whole Genome Duplication in the Zizania Genus.</title>
        <authorList>
            <person name="Haas M."/>
            <person name="Kono T."/>
            <person name="Macchietto M."/>
            <person name="Millas R."/>
            <person name="McGilp L."/>
            <person name="Shao M."/>
            <person name="Duquette J."/>
            <person name="Hirsch C.N."/>
            <person name="Kimball J."/>
        </authorList>
    </citation>
    <scope>NUCLEOTIDE SEQUENCE</scope>
    <source>
        <tissue evidence="2">Fresh leaf tissue</tissue>
    </source>
</reference>
<accession>A0A8J5RZZ5</accession>
<evidence type="ECO:0000256" key="1">
    <source>
        <dbReference type="SAM" id="MobiDB-lite"/>
    </source>
</evidence>
<dbReference type="AlphaFoldDB" id="A0A8J5RZZ5"/>
<proteinExistence type="predicted"/>
<reference evidence="2" key="2">
    <citation type="submission" date="2021-02" db="EMBL/GenBank/DDBJ databases">
        <authorList>
            <person name="Kimball J.A."/>
            <person name="Haas M.W."/>
            <person name="Macchietto M."/>
            <person name="Kono T."/>
            <person name="Duquette J."/>
            <person name="Shao M."/>
        </authorList>
    </citation>
    <scope>NUCLEOTIDE SEQUENCE</scope>
    <source>
        <tissue evidence="2">Fresh leaf tissue</tissue>
    </source>
</reference>
<evidence type="ECO:0000313" key="2">
    <source>
        <dbReference type="EMBL" id="KAG8065450.1"/>
    </source>
</evidence>
<comment type="caution">
    <text evidence="2">The sequence shown here is derived from an EMBL/GenBank/DDBJ whole genome shotgun (WGS) entry which is preliminary data.</text>
</comment>
<evidence type="ECO:0008006" key="4">
    <source>
        <dbReference type="Google" id="ProtNLM"/>
    </source>
</evidence>
<sequence>MLVALEFRHSALEHTVYACGKGASGLLVGIYVDDLIIIENDASEIMKLKPDIPFVVGYDYYYKRGSKEMKLLRPKPYRAKGPLGYGLRKLLDSPQPSAKRPSDAHSTEASARGTDFGGPGQRPPSGRARD</sequence>
<name>A0A8J5RZZ5_ZIZPA</name>
<keyword evidence="3" id="KW-1185">Reference proteome</keyword>
<evidence type="ECO:0000313" key="3">
    <source>
        <dbReference type="Proteomes" id="UP000729402"/>
    </source>
</evidence>